<sequence>MSSLQSLRATAHPIRLRLLSLVTSTAMSAAEAARELGLSQATASYHLRVLERAGLVAVVEVVRLRGGEAKRYRHESSSEPFDLDAAPDGGHPERISVQDQLVYVEAQVEELRRRLHQRTTGPAVSTDAELWVGPETWRRVVHHVGQASALLHAAAQRPRTPGTVPVSMTVSMFPMRRP</sequence>
<dbReference type="GO" id="GO:0003700">
    <property type="term" value="F:DNA-binding transcription factor activity"/>
    <property type="evidence" value="ECO:0007669"/>
    <property type="project" value="InterPro"/>
</dbReference>
<dbReference type="Gene3D" id="1.10.10.10">
    <property type="entry name" value="Winged helix-like DNA-binding domain superfamily/Winged helix DNA-binding domain"/>
    <property type="match status" value="1"/>
</dbReference>
<dbReference type="EMBL" id="JAHEWX010000007">
    <property type="protein sequence ID" value="MBT1541666.1"/>
    <property type="molecule type" value="Genomic_DNA"/>
</dbReference>
<dbReference type="InterPro" id="IPR036388">
    <property type="entry name" value="WH-like_DNA-bd_sf"/>
</dbReference>
<accession>A0A9Q2W517</accession>
<reference evidence="5" key="1">
    <citation type="submission" date="2021-05" db="EMBL/GenBank/DDBJ databases">
        <title>Whole genome sequence of Curtobacterium flaccumfaciens pv. flaccumfaciens strain CFBP 3417.</title>
        <authorList>
            <person name="Osdaghi E."/>
            <person name="Taghouti G."/>
            <person name="Portier P."/>
            <person name="Fazliarab A."/>
            <person name="Taghavi S.M."/>
            <person name="Briand M."/>
            <person name="Le-Saux M."/>
            <person name="Jacques M.-A."/>
        </authorList>
    </citation>
    <scope>NUCLEOTIDE SEQUENCE</scope>
    <source>
        <strain evidence="5">CFBP 3417</strain>
    </source>
</reference>
<evidence type="ECO:0000313" key="5">
    <source>
        <dbReference type="EMBL" id="MBT1541666.1"/>
    </source>
</evidence>
<dbReference type="AlphaFoldDB" id="A0A9Q2W517"/>
<dbReference type="PANTHER" id="PTHR43132">
    <property type="entry name" value="ARSENICAL RESISTANCE OPERON REPRESSOR ARSR-RELATED"/>
    <property type="match status" value="1"/>
</dbReference>
<dbReference type="PANTHER" id="PTHR43132:SF2">
    <property type="entry name" value="ARSENICAL RESISTANCE OPERON REPRESSOR ARSR-RELATED"/>
    <property type="match status" value="1"/>
</dbReference>
<protein>
    <submittedName>
        <fullName evidence="5">Winged helix-turn-helix domain-containing protein</fullName>
    </submittedName>
</protein>
<gene>
    <name evidence="5" type="ORF">KK103_07840</name>
</gene>
<dbReference type="RefSeq" id="WP_214562774.1">
    <property type="nucleotide sequence ID" value="NZ_JAHEWX010000007.1"/>
</dbReference>
<dbReference type="Pfam" id="PF12840">
    <property type="entry name" value="HTH_20"/>
    <property type="match status" value="1"/>
</dbReference>
<dbReference type="SUPFAM" id="SSF46785">
    <property type="entry name" value="Winged helix' DNA-binding domain"/>
    <property type="match status" value="1"/>
</dbReference>
<dbReference type="PRINTS" id="PR00778">
    <property type="entry name" value="HTHARSR"/>
</dbReference>
<keyword evidence="1" id="KW-0805">Transcription regulation</keyword>
<comment type="caution">
    <text evidence="5">The sequence shown here is derived from an EMBL/GenBank/DDBJ whole genome shotgun (WGS) entry which is preliminary data.</text>
</comment>
<keyword evidence="2" id="KW-0238">DNA-binding</keyword>
<evidence type="ECO:0000313" key="6">
    <source>
        <dbReference type="Proteomes" id="UP000709437"/>
    </source>
</evidence>
<proteinExistence type="predicted"/>
<evidence type="ECO:0000256" key="3">
    <source>
        <dbReference type="ARBA" id="ARBA00023163"/>
    </source>
</evidence>
<keyword evidence="3" id="KW-0804">Transcription</keyword>
<dbReference type="InterPro" id="IPR011991">
    <property type="entry name" value="ArsR-like_HTH"/>
</dbReference>
<evidence type="ECO:0000259" key="4">
    <source>
        <dbReference type="SMART" id="SM00418"/>
    </source>
</evidence>
<dbReference type="InterPro" id="IPR036390">
    <property type="entry name" value="WH_DNA-bd_sf"/>
</dbReference>
<dbReference type="SMART" id="SM00418">
    <property type="entry name" value="HTH_ARSR"/>
    <property type="match status" value="1"/>
</dbReference>
<dbReference type="InterPro" id="IPR001845">
    <property type="entry name" value="HTH_ArsR_DNA-bd_dom"/>
</dbReference>
<dbReference type="GO" id="GO:0003677">
    <property type="term" value="F:DNA binding"/>
    <property type="evidence" value="ECO:0007669"/>
    <property type="project" value="UniProtKB-KW"/>
</dbReference>
<name>A0A9Q2W517_9MICO</name>
<organism evidence="5 6">
    <name type="scientific">Curtobacterium flaccumfaciens pv. flaccumfaciens</name>
    <dbReference type="NCBI Taxonomy" id="138532"/>
    <lineage>
        <taxon>Bacteria</taxon>
        <taxon>Bacillati</taxon>
        <taxon>Actinomycetota</taxon>
        <taxon>Actinomycetes</taxon>
        <taxon>Micrococcales</taxon>
        <taxon>Microbacteriaceae</taxon>
        <taxon>Curtobacterium</taxon>
    </lineage>
</organism>
<evidence type="ECO:0000256" key="2">
    <source>
        <dbReference type="ARBA" id="ARBA00023125"/>
    </source>
</evidence>
<dbReference type="CDD" id="cd00090">
    <property type="entry name" value="HTH_ARSR"/>
    <property type="match status" value="1"/>
</dbReference>
<dbReference type="Proteomes" id="UP000709437">
    <property type="component" value="Unassembled WGS sequence"/>
</dbReference>
<dbReference type="InterPro" id="IPR051011">
    <property type="entry name" value="Metal_resp_trans_reg"/>
</dbReference>
<feature type="domain" description="HTH arsR-type" evidence="4">
    <location>
        <begin position="5"/>
        <end position="120"/>
    </location>
</feature>
<evidence type="ECO:0000256" key="1">
    <source>
        <dbReference type="ARBA" id="ARBA00023015"/>
    </source>
</evidence>